<dbReference type="GO" id="GO:0015979">
    <property type="term" value="P:photosynthesis"/>
    <property type="evidence" value="ECO:0007669"/>
    <property type="project" value="UniProtKB-KW"/>
</dbReference>
<protein>
    <submittedName>
        <fullName evidence="4">YCF48-related protein</fullName>
    </submittedName>
</protein>
<feature type="domain" description="Photosynthesis system II assembly factor Ycf48/Hcf136-like" evidence="3">
    <location>
        <begin position="110"/>
        <end position="240"/>
    </location>
</feature>
<organism evidence="4">
    <name type="scientific">Salinispirillum sp. LH 10-3-1</name>
    <dbReference type="NCBI Taxonomy" id="2952525"/>
    <lineage>
        <taxon>Bacteria</taxon>
        <taxon>Pseudomonadati</taxon>
        <taxon>Pseudomonadota</taxon>
        <taxon>Gammaproteobacteria</taxon>
        <taxon>Oceanospirillales</taxon>
        <taxon>Saccharospirillaceae</taxon>
        <taxon>Salinispirillum</taxon>
    </lineage>
</organism>
<dbReference type="Pfam" id="PF14870">
    <property type="entry name" value="PSII_BNR"/>
    <property type="match status" value="1"/>
</dbReference>
<evidence type="ECO:0000313" key="4">
    <source>
        <dbReference type="EMBL" id="WLD58910.1"/>
    </source>
</evidence>
<dbReference type="InterPro" id="IPR002860">
    <property type="entry name" value="BNR_rpt"/>
</dbReference>
<dbReference type="SUPFAM" id="SSF50939">
    <property type="entry name" value="Sialidases"/>
    <property type="match status" value="1"/>
</dbReference>
<dbReference type="EMBL" id="CP101717">
    <property type="protein sequence ID" value="WLD58910.1"/>
    <property type="molecule type" value="Genomic_DNA"/>
</dbReference>
<dbReference type="InterPro" id="IPR015943">
    <property type="entry name" value="WD40/YVTN_repeat-like_dom_sf"/>
</dbReference>
<keyword evidence="2" id="KW-0604">Photosystem II</keyword>
<evidence type="ECO:0000259" key="3">
    <source>
        <dbReference type="Pfam" id="PF14870"/>
    </source>
</evidence>
<name>A0AB38YHV4_9GAMM</name>
<sequence length="379" mass="41943">MRDKKHSKKIILISLSTFFITACNETNNAVNTSEDNSNQFASRSWSQLDPSLSSNFDFELRAIHFIDGEKIWAAGGFTNDGFSSKAGIIYSKDGGYTWSESDVYGDLWEIYGIHFFDNNKGWIVGNGDNKGLILNTSNGGKNWSQQTHSTGVLNTFYDVHFVNATHGWIIGGREDTNERVVLHTENGGDTWTEIYDFGSGLPFLSMSIVDQNNAWLVGMDVESDTGHSYYETTDGGTNWQTGKTGSYELAGLVAHSFDRVEFIDTSVGYVSSGSTVMKTIDGGLEWVRVFQLNDMDIKDMTFLNADIGWLVGSGRGGANDLGKIYFTSDGGESWTLEHISYDNNINNIDTALNAINALDINNVMTVGKRLTIFKRSENP</sequence>
<dbReference type="InterPro" id="IPR028203">
    <property type="entry name" value="PSII_CF48-like_dom"/>
</dbReference>
<dbReference type="PANTHER" id="PTHR47199">
    <property type="entry name" value="PHOTOSYSTEM II STABILITY/ASSEMBLY FACTOR HCF136, CHLOROPLASTIC"/>
    <property type="match status" value="1"/>
</dbReference>
<dbReference type="GO" id="GO:0009523">
    <property type="term" value="C:photosystem II"/>
    <property type="evidence" value="ECO:0007669"/>
    <property type="project" value="UniProtKB-KW"/>
</dbReference>
<keyword evidence="1" id="KW-0602">Photosynthesis</keyword>
<dbReference type="PANTHER" id="PTHR47199:SF2">
    <property type="entry name" value="PHOTOSYSTEM II STABILITY_ASSEMBLY FACTOR HCF136, CHLOROPLASTIC"/>
    <property type="match status" value="1"/>
</dbReference>
<accession>A0AB38YHV4</accession>
<evidence type="ECO:0000256" key="2">
    <source>
        <dbReference type="ARBA" id="ARBA00023276"/>
    </source>
</evidence>
<proteinExistence type="predicted"/>
<evidence type="ECO:0000256" key="1">
    <source>
        <dbReference type="ARBA" id="ARBA00022531"/>
    </source>
</evidence>
<dbReference type="Pfam" id="PF02012">
    <property type="entry name" value="BNR"/>
    <property type="match status" value="1"/>
</dbReference>
<dbReference type="PROSITE" id="PS51257">
    <property type="entry name" value="PROKAR_LIPOPROTEIN"/>
    <property type="match status" value="1"/>
</dbReference>
<dbReference type="RefSeq" id="WP_304996198.1">
    <property type="nucleotide sequence ID" value="NZ_CP101717.1"/>
</dbReference>
<dbReference type="SUPFAM" id="SSF110296">
    <property type="entry name" value="Oligoxyloglucan reducing end-specific cellobiohydrolase"/>
    <property type="match status" value="1"/>
</dbReference>
<dbReference type="Gene3D" id="2.130.10.10">
    <property type="entry name" value="YVTN repeat-like/Quinoprotein amine dehydrogenase"/>
    <property type="match status" value="2"/>
</dbReference>
<gene>
    <name evidence="4" type="ORF">NFC81_03750</name>
</gene>
<dbReference type="InterPro" id="IPR036278">
    <property type="entry name" value="Sialidase_sf"/>
</dbReference>
<reference evidence="4" key="1">
    <citation type="submission" date="2022-07" db="EMBL/GenBank/DDBJ databases">
        <title>Complete genome sequence of Salinispirillum sp. LH10-3-1 capable of multiple carbohydrate inversion isolated from a soda lake.</title>
        <authorList>
            <person name="Liu J."/>
            <person name="Zhai Y."/>
            <person name="Zhang H."/>
            <person name="Yang H."/>
            <person name="Qu J."/>
            <person name="Li J."/>
        </authorList>
    </citation>
    <scope>NUCLEOTIDE SEQUENCE</scope>
    <source>
        <strain evidence="4">LH 10-3-1</strain>
    </source>
</reference>
<dbReference type="AlphaFoldDB" id="A0AB38YHV4"/>